<organism evidence="2 3">
    <name type="scientific">Vogesella oryzagri</name>
    <dbReference type="NCBI Taxonomy" id="3160864"/>
    <lineage>
        <taxon>Bacteria</taxon>
        <taxon>Pseudomonadati</taxon>
        <taxon>Pseudomonadota</taxon>
        <taxon>Betaproteobacteria</taxon>
        <taxon>Neisseriales</taxon>
        <taxon>Chromobacteriaceae</taxon>
        <taxon>Vogesella</taxon>
    </lineage>
</organism>
<dbReference type="InterPro" id="IPR027417">
    <property type="entry name" value="P-loop_NTPase"/>
</dbReference>
<keyword evidence="3" id="KW-1185">Reference proteome</keyword>
<sequence>MQKVLGIAGWSGSGKTTLIEALLPRLAARGLRVSVIKHSHHDIEPDVPGKDTWRHRQAGAAEVMLLSPHRVAVFAELAEALTLEQQLARLQPVDLVLLEGQKWEPVSKLEVHRPQLGKPLLCADDSRVLAVASDAVLDIALPQLALNDYDAIADFIVRWQEEGK</sequence>
<comment type="caution">
    <text evidence="2">The sequence shown here is derived from an EMBL/GenBank/DDBJ whole genome shotgun (WGS) entry which is preliminary data.</text>
</comment>
<evidence type="ECO:0000259" key="1">
    <source>
        <dbReference type="Pfam" id="PF03205"/>
    </source>
</evidence>
<dbReference type="InterPro" id="IPR004435">
    <property type="entry name" value="MobB_dom"/>
</dbReference>
<name>A0ABV1MAE2_9NEIS</name>
<dbReference type="EMBL" id="JBEFLD010000011">
    <property type="protein sequence ID" value="MEQ6292535.1"/>
    <property type="molecule type" value="Genomic_DNA"/>
</dbReference>
<dbReference type="Proteomes" id="UP001433638">
    <property type="component" value="Unassembled WGS sequence"/>
</dbReference>
<evidence type="ECO:0000313" key="3">
    <source>
        <dbReference type="Proteomes" id="UP001433638"/>
    </source>
</evidence>
<dbReference type="SUPFAM" id="SSF52540">
    <property type="entry name" value="P-loop containing nucleoside triphosphate hydrolases"/>
    <property type="match status" value="1"/>
</dbReference>
<dbReference type="NCBIfam" id="TIGR00176">
    <property type="entry name" value="mobB"/>
    <property type="match status" value="1"/>
</dbReference>
<dbReference type="Gene3D" id="3.40.50.300">
    <property type="entry name" value="P-loop containing nucleotide triphosphate hydrolases"/>
    <property type="match status" value="1"/>
</dbReference>
<protein>
    <submittedName>
        <fullName evidence="2">Molybdopterin-guanine dinucleotide biosynthesis protein B</fullName>
    </submittedName>
</protein>
<feature type="domain" description="Molybdopterin-guanine dinucleotide biosynthesis protein B (MobB)" evidence="1">
    <location>
        <begin position="4"/>
        <end position="134"/>
    </location>
</feature>
<proteinExistence type="predicted"/>
<evidence type="ECO:0000313" key="2">
    <source>
        <dbReference type="EMBL" id="MEQ6292535.1"/>
    </source>
</evidence>
<accession>A0ABV1MAE2</accession>
<dbReference type="Pfam" id="PF03205">
    <property type="entry name" value="MobB"/>
    <property type="match status" value="1"/>
</dbReference>
<dbReference type="PANTHER" id="PTHR40072">
    <property type="entry name" value="MOLYBDOPTERIN-GUANINE DINUCLEOTIDE BIOSYNTHESIS ADAPTER PROTEIN-RELATED"/>
    <property type="match status" value="1"/>
</dbReference>
<dbReference type="CDD" id="cd03116">
    <property type="entry name" value="MobB"/>
    <property type="match status" value="1"/>
</dbReference>
<reference evidence="2" key="1">
    <citation type="submission" date="2024-06" db="EMBL/GenBank/DDBJ databases">
        <title>Genome sequence of Vogesella sp. MAHUQ-64.</title>
        <authorList>
            <person name="Huq M.A."/>
        </authorList>
    </citation>
    <scope>NUCLEOTIDE SEQUENCE</scope>
    <source>
        <strain evidence="2">MAHUQ-64</strain>
    </source>
</reference>
<gene>
    <name evidence="2" type="primary">mobB</name>
    <name evidence="2" type="ORF">ABNW52_18125</name>
</gene>
<dbReference type="RefSeq" id="WP_349590967.1">
    <property type="nucleotide sequence ID" value="NZ_JBEFLD010000011.1"/>
</dbReference>
<dbReference type="PANTHER" id="PTHR40072:SF1">
    <property type="entry name" value="MOLYBDOPTERIN-GUANINE DINUCLEOTIDE BIOSYNTHESIS ADAPTER PROTEIN"/>
    <property type="match status" value="1"/>
</dbReference>
<dbReference type="InterPro" id="IPR052539">
    <property type="entry name" value="MGD_biosynthesis_adapter"/>
</dbReference>